<organism evidence="1 2">
    <name type="scientific">Amycolatopsis mongoliensis</name>
    <dbReference type="NCBI Taxonomy" id="715475"/>
    <lineage>
        <taxon>Bacteria</taxon>
        <taxon>Bacillati</taxon>
        <taxon>Actinomycetota</taxon>
        <taxon>Actinomycetes</taxon>
        <taxon>Pseudonocardiales</taxon>
        <taxon>Pseudonocardiaceae</taxon>
        <taxon>Amycolatopsis</taxon>
    </lineage>
</organism>
<reference evidence="1 2" key="1">
    <citation type="submission" date="2023-06" db="EMBL/GenBank/DDBJ databases">
        <authorList>
            <person name="Oyuntsetseg B."/>
            <person name="Kim S.B."/>
        </authorList>
    </citation>
    <scope>NUCLEOTIDE SEQUENCE [LARGE SCALE GENOMIC DNA]</scope>
    <source>
        <strain evidence="1 2">4-36</strain>
    </source>
</reference>
<dbReference type="KEGG" id="amog:QRX60_31070"/>
<accession>A0A9Y2JH25</accession>
<proteinExistence type="predicted"/>
<dbReference type="EMBL" id="CP127295">
    <property type="protein sequence ID" value="WIX98495.1"/>
    <property type="molecule type" value="Genomic_DNA"/>
</dbReference>
<evidence type="ECO:0000313" key="2">
    <source>
        <dbReference type="Proteomes" id="UP001239397"/>
    </source>
</evidence>
<dbReference type="Proteomes" id="UP001239397">
    <property type="component" value="Chromosome"/>
</dbReference>
<name>A0A9Y2JH25_9PSEU</name>
<gene>
    <name evidence="1" type="ORF">QRX60_31070</name>
</gene>
<dbReference type="RefSeq" id="WP_285994980.1">
    <property type="nucleotide sequence ID" value="NZ_CP127295.1"/>
</dbReference>
<sequence length="107" mass="10886">MRLRVGTAHDRGGSVTPPVRLTLLACWWGAWGPAVIQVARTIAGVGSDPAVRPWRFRLGVRVLAAAAAATGATQLAAAVTGPAPVSGALGLCLLTAPLFLRPPATVV</sequence>
<keyword evidence="2" id="KW-1185">Reference proteome</keyword>
<evidence type="ECO:0000313" key="1">
    <source>
        <dbReference type="EMBL" id="WIX98495.1"/>
    </source>
</evidence>
<protein>
    <submittedName>
        <fullName evidence="1">Uncharacterized protein</fullName>
    </submittedName>
</protein>
<dbReference type="AlphaFoldDB" id="A0A9Y2JH25"/>